<dbReference type="AlphaFoldDB" id="A0A811XW06"/>
<feature type="region of interest" description="Disordered" evidence="1">
    <location>
        <begin position="26"/>
        <end position="71"/>
    </location>
</feature>
<dbReference type="Proteomes" id="UP000645828">
    <property type="component" value="Unassembled WGS sequence"/>
</dbReference>
<evidence type="ECO:0000313" key="3">
    <source>
        <dbReference type="Proteomes" id="UP000645828"/>
    </source>
</evidence>
<feature type="region of interest" description="Disordered" evidence="1">
    <location>
        <begin position="1"/>
        <end position="20"/>
    </location>
</feature>
<organism evidence="2 3">
    <name type="scientific">Nyctereutes procyonoides</name>
    <name type="common">Raccoon dog</name>
    <name type="synonym">Canis procyonoides</name>
    <dbReference type="NCBI Taxonomy" id="34880"/>
    <lineage>
        <taxon>Eukaryota</taxon>
        <taxon>Metazoa</taxon>
        <taxon>Chordata</taxon>
        <taxon>Craniata</taxon>
        <taxon>Vertebrata</taxon>
        <taxon>Euteleostomi</taxon>
        <taxon>Mammalia</taxon>
        <taxon>Eutheria</taxon>
        <taxon>Laurasiatheria</taxon>
        <taxon>Carnivora</taxon>
        <taxon>Caniformia</taxon>
        <taxon>Canidae</taxon>
        <taxon>Nyctereutes</taxon>
    </lineage>
</organism>
<feature type="compositionally biased region" description="Basic and acidic residues" evidence="1">
    <location>
        <begin position="1"/>
        <end position="10"/>
    </location>
</feature>
<evidence type="ECO:0000313" key="2">
    <source>
        <dbReference type="EMBL" id="CAD7669660.1"/>
    </source>
</evidence>
<reference evidence="2" key="1">
    <citation type="submission" date="2020-12" db="EMBL/GenBank/DDBJ databases">
        <authorList>
            <consortium name="Molecular Ecology Group"/>
        </authorList>
    </citation>
    <scope>NUCLEOTIDE SEQUENCE</scope>
    <source>
        <strain evidence="2">TBG_1078</strain>
    </source>
</reference>
<name>A0A811XW06_NYCPR</name>
<evidence type="ECO:0000256" key="1">
    <source>
        <dbReference type="SAM" id="MobiDB-lite"/>
    </source>
</evidence>
<keyword evidence="3" id="KW-1185">Reference proteome</keyword>
<dbReference type="EMBL" id="CAJHUB010000653">
    <property type="protein sequence ID" value="CAD7669660.1"/>
    <property type="molecule type" value="Genomic_DNA"/>
</dbReference>
<sequence length="183" mass="20204">MPVGEPHFEQDTNFGLTSPFPGVSPCVGKNAAAAQTQDERGGLTAGRKPKPAPKMREESTPKKNGLRPFFKEGPKQKWRKRLAIRRLGTPYDWQVIKKVGKQKWLSAQGESSVRATGSHCACPLSSPIQGGGDERVLLSRLWRQARAPSEARAAESRWLLCHSFNNSSEVRATRQTLGPDRST</sequence>
<protein>
    <submittedName>
        <fullName evidence="2">(raccoon dog) hypothetical protein</fullName>
    </submittedName>
</protein>
<gene>
    <name evidence="2" type="ORF">NYPRO_LOCUS2454</name>
</gene>
<accession>A0A811XW06</accession>
<proteinExistence type="predicted"/>
<comment type="caution">
    <text evidence="2">The sequence shown here is derived from an EMBL/GenBank/DDBJ whole genome shotgun (WGS) entry which is preliminary data.</text>
</comment>